<evidence type="ECO:0000313" key="3">
    <source>
        <dbReference type="Proteomes" id="UP000008810"/>
    </source>
</evidence>
<reference evidence="1 2" key="1">
    <citation type="journal article" date="2010" name="Nature">
        <title>Genome sequencing and analysis of the model grass Brachypodium distachyon.</title>
        <authorList>
            <consortium name="International Brachypodium Initiative"/>
        </authorList>
    </citation>
    <scope>NUCLEOTIDE SEQUENCE [LARGE SCALE GENOMIC DNA]</scope>
    <source>
        <strain evidence="1 2">Bd21</strain>
    </source>
</reference>
<gene>
    <name evidence="1" type="ORF">BRADI_1g64127v3</name>
</gene>
<dbReference type="InParanoid" id="A0A2K2DTC2"/>
<dbReference type="EnsemblPlants" id="PNT77524">
    <property type="protein sequence ID" value="PNT77524"/>
    <property type="gene ID" value="BRADI_1g64127v3"/>
</dbReference>
<evidence type="ECO:0000313" key="1">
    <source>
        <dbReference type="EMBL" id="PNT77524.1"/>
    </source>
</evidence>
<dbReference type="Proteomes" id="UP000008810">
    <property type="component" value="Chromosome 1"/>
</dbReference>
<name>A0A2K2DTC2_BRADI</name>
<dbReference type="Gramene" id="PNT77524">
    <property type="protein sequence ID" value="PNT77524"/>
    <property type="gene ID" value="BRADI_1g64127v3"/>
</dbReference>
<sequence>MSVPVTTASSASFFFLKALFCIPITTHHEQLSCLRAKVQIRFFGSSNGDCFVHRSLLGGVAFGALIWRRWICYNEPGNGLAKDSDFEWHDHADARAVPVETISSLLRSPEKASSA</sequence>
<dbReference type="EMBL" id="CM000880">
    <property type="protein sequence ID" value="PNT77524.1"/>
    <property type="molecule type" value="Genomic_DNA"/>
</dbReference>
<reference evidence="2" key="3">
    <citation type="submission" date="2018-08" db="UniProtKB">
        <authorList>
            <consortium name="EnsemblPlants"/>
        </authorList>
    </citation>
    <scope>IDENTIFICATION</scope>
    <source>
        <strain evidence="2">cv. Bd21</strain>
    </source>
</reference>
<protein>
    <submittedName>
        <fullName evidence="1 2">Uncharacterized protein</fullName>
    </submittedName>
</protein>
<evidence type="ECO:0000313" key="2">
    <source>
        <dbReference type="EnsemblPlants" id="PNT77524"/>
    </source>
</evidence>
<accession>A0A2K2DTC2</accession>
<dbReference type="AlphaFoldDB" id="A0A2K2DTC2"/>
<keyword evidence="3" id="KW-1185">Reference proteome</keyword>
<reference evidence="1" key="2">
    <citation type="submission" date="2017-06" db="EMBL/GenBank/DDBJ databases">
        <title>WGS assembly of Brachypodium distachyon.</title>
        <authorList>
            <consortium name="The International Brachypodium Initiative"/>
            <person name="Lucas S."/>
            <person name="Harmon-Smith M."/>
            <person name="Lail K."/>
            <person name="Tice H."/>
            <person name="Grimwood J."/>
            <person name="Bruce D."/>
            <person name="Barry K."/>
            <person name="Shu S."/>
            <person name="Lindquist E."/>
            <person name="Wang M."/>
            <person name="Pitluck S."/>
            <person name="Vogel J.P."/>
            <person name="Garvin D.F."/>
            <person name="Mockler T.C."/>
            <person name="Schmutz J."/>
            <person name="Rokhsar D."/>
            <person name="Bevan M.W."/>
        </authorList>
    </citation>
    <scope>NUCLEOTIDE SEQUENCE</scope>
    <source>
        <strain evidence="1">Bd21</strain>
    </source>
</reference>
<proteinExistence type="predicted"/>
<organism evidence="1">
    <name type="scientific">Brachypodium distachyon</name>
    <name type="common">Purple false brome</name>
    <name type="synonym">Trachynia distachya</name>
    <dbReference type="NCBI Taxonomy" id="15368"/>
    <lineage>
        <taxon>Eukaryota</taxon>
        <taxon>Viridiplantae</taxon>
        <taxon>Streptophyta</taxon>
        <taxon>Embryophyta</taxon>
        <taxon>Tracheophyta</taxon>
        <taxon>Spermatophyta</taxon>
        <taxon>Magnoliopsida</taxon>
        <taxon>Liliopsida</taxon>
        <taxon>Poales</taxon>
        <taxon>Poaceae</taxon>
        <taxon>BOP clade</taxon>
        <taxon>Pooideae</taxon>
        <taxon>Stipodae</taxon>
        <taxon>Brachypodieae</taxon>
        <taxon>Brachypodium</taxon>
    </lineage>
</organism>